<dbReference type="SUPFAM" id="SSF56281">
    <property type="entry name" value="Metallo-hydrolase/oxidoreductase"/>
    <property type="match status" value="1"/>
</dbReference>
<comment type="caution">
    <text evidence="2">The sequence shown here is derived from an EMBL/GenBank/DDBJ whole genome shotgun (WGS) entry which is preliminary data.</text>
</comment>
<dbReference type="PANTHER" id="PTHR42951">
    <property type="entry name" value="METALLO-BETA-LACTAMASE DOMAIN-CONTAINING"/>
    <property type="match status" value="1"/>
</dbReference>
<dbReference type="InterPro" id="IPR036866">
    <property type="entry name" value="RibonucZ/Hydroxyglut_hydro"/>
</dbReference>
<gene>
    <name evidence="2" type="ORF">PMZ80_008994</name>
</gene>
<reference evidence="2 3" key="1">
    <citation type="journal article" date="2023" name="Res Sq">
        <title>Genomic and morphological characterization of Knufia obscura isolated from the Mars 2020 spacecraft assembly facility.</title>
        <authorList>
            <person name="Chander A.M."/>
            <person name="Teixeira M.M."/>
            <person name="Singh N.K."/>
            <person name="Williams M.P."/>
            <person name="Parker C.W."/>
            <person name="Leo P."/>
            <person name="Stajich J.E."/>
            <person name="Torok T."/>
            <person name="Tighe S."/>
            <person name="Mason C.E."/>
            <person name="Venkateswaran K."/>
        </authorList>
    </citation>
    <scope>NUCLEOTIDE SEQUENCE [LARGE SCALE GENOMIC DNA]</scope>
    <source>
        <strain evidence="2 3">CCFEE 5817</strain>
    </source>
</reference>
<dbReference type="Proteomes" id="UP001334248">
    <property type="component" value="Unassembled WGS sequence"/>
</dbReference>
<accession>A0ABR0RDW0</accession>
<feature type="domain" description="Metallo-beta-lactamase" evidence="1">
    <location>
        <begin position="40"/>
        <end position="231"/>
    </location>
</feature>
<protein>
    <recommendedName>
        <fullName evidence="1">Metallo-beta-lactamase domain-containing protein</fullName>
    </recommendedName>
</protein>
<sequence length="295" mass="32925">MSTIVSANRIAHHNGLSVHVYHLAPEPVLYQNSTDLSFSPTAFTLISGHHSAVLVDAPATTGQGQEIIEWIAKTIPGKSLKYIYVTHGHGDHFFSAGVLQQKYPNAKVIATKGTAEHIAQQYTQPFFDSFWAALFPDKIDTKPISVDVLPEDGIFKLEGHDFRAVSVGQGDTYNSTVLHVPSLDLVVGGDVVYGDCHQLFAEDNTPELRAKWLDSLDKVAALKPKVVVPSHMREDNAYSPDHVDETKEYIRAYEQFLKESKTWQELEGKLKERFPDRDGTFILRWSCQAPFGADF</sequence>
<evidence type="ECO:0000259" key="1">
    <source>
        <dbReference type="SMART" id="SM00849"/>
    </source>
</evidence>
<dbReference type="InterPro" id="IPR001279">
    <property type="entry name" value="Metallo-B-lactamas"/>
</dbReference>
<evidence type="ECO:0000313" key="2">
    <source>
        <dbReference type="EMBL" id="KAK5938802.1"/>
    </source>
</evidence>
<dbReference type="RefSeq" id="XP_064726892.1">
    <property type="nucleotide sequence ID" value="XM_064877390.1"/>
</dbReference>
<dbReference type="Gene3D" id="3.60.15.10">
    <property type="entry name" value="Ribonuclease Z/Hydroxyacylglutathione hydrolase-like"/>
    <property type="match status" value="1"/>
</dbReference>
<dbReference type="PANTHER" id="PTHR42951:SF14">
    <property type="entry name" value="METALLO-BETA-LACTAMASE SUPERFAMILY PROTEIN"/>
    <property type="match status" value="1"/>
</dbReference>
<evidence type="ECO:0000313" key="3">
    <source>
        <dbReference type="Proteomes" id="UP001334248"/>
    </source>
</evidence>
<dbReference type="CDD" id="cd07739">
    <property type="entry name" value="metallo-hydrolase-like_MBL-fold"/>
    <property type="match status" value="1"/>
</dbReference>
<proteinExistence type="predicted"/>
<keyword evidence="3" id="KW-1185">Reference proteome</keyword>
<dbReference type="EMBL" id="JAVHJV010000012">
    <property type="protein sequence ID" value="KAK5938802.1"/>
    <property type="molecule type" value="Genomic_DNA"/>
</dbReference>
<dbReference type="InterPro" id="IPR050855">
    <property type="entry name" value="NDM-1-like"/>
</dbReference>
<dbReference type="SMART" id="SM00849">
    <property type="entry name" value="Lactamase_B"/>
    <property type="match status" value="1"/>
</dbReference>
<name>A0ABR0RDW0_9EURO</name>
<dbReference type="GeneID" id="90002443"/>
<organism evidence="2 3">
    <name type="scientific">Knufia obscura</name>
    <dbReference type="NCBI Taxonomy" id="1635080"/>
    <lineage>
        <taxon>Eukaryota</taxon>
        <taxon>Fungi</taxon>
        <taxon>Dikarya</taxon>
        <taxon>Ascomycota</taxon>
        <taxon>Pezizomycotina</taxon>
        <taxon>Eurotiomycetes</taxon>
        <taxon>Chaetothyriomycetidae</taxon>
        <taxon>Chaetothyriales</taxon>
        <taxon>Trichomeriaceae</taxon>
        <taxon>Knufia</taxon>
    </lineage>
</organism>
<dbReference type="Pfam" id="PF00753">
    <property type="entry name" value="Lactamase_B"/>
    <property type="match status" value="1"/>
</dbReference>